<evidence type="ECO:0000259" key="1">
    <source>
        <dbReference type="Pfam" id="PF13681"/>
    </source>
</evidence>
<dbReference type="RefSeq" id="WP_105729021.1">
    <property type="nucleotide sequence ID" value="NZ_DAIPCI010000014.1"/>
</dbReference>
<dbReference type="Pfam" id="PF14341">
    <property type="entry name" value="PilX_N"/>
    <property type="match status" value="1"/>
</dbReference>
<evidence type="ECO:0000313" key="4">
    <source>
        <dbReference type="Proteomes" id="UP000238326"/>
    </source>
</evidence>
<reference evidence="3 4" key="1">
    <citation type="submission" date="2018-03" db="EMBL/GenBank/DDBJ databases">
        <title>Comparative genomics illustrates the genes involved in a hyperalkaliphilic mechanisms of Serpentinomonas isolated from highly-alkaline calcium-rich serpentinized springs.</title>
        <authorList>
            <person name="Suzuki S."/>
            <person name="Ishii S."/>
            <person name="Walworth N."/>
            <person name="Bird L."/>
            <person name="Kuenen J.G."/>
            <person name="Nealson K.H."/>
        </authorList>
    </citation>
    <scope>NUCLEOTIDE SEQUENCE [LARGE SCALE GENOMIC DNA]</scope>
    <source>
        <strain evidence="3 4">83</strain>
    </source>
</reference>
<sequence length="214" mass="23011">MNAYHHRPQARRGQRGIVLITGLLLLVLITLVVLAASRSGRLQAVMSSNTRDRDLAFQAAEAALVDAEERLAFEYHALFTDSTNSNVENVAAGLLNRSALSGSAKTGIIVKASKADYWVSPAGADGYGWFDANGAIDTSKSIATSHAIEGVDQQPRFAIEYLGTAAPSVDCTLPQTHYRYRITALAVGASTGLRKQADTRVLLQSEYRLCLEAS</sequence>
<name>A0A2S9KGD5_9BURK</name>
<gene>
    <name evidence="3" type="ORF">C6P61_05970</name>
</gene>
<keyword evidence="4" id="KW-1185">Reference proteome</keyword>
<evidence type="ECO:0008006" key="5">
    <source>
        <dbReference type="Google" id="ProtNLM"/>
    </source>
</evidence>
<dbReference type="InterPro" id="IPR025205">
    <property type="entry name" value="PilX/PilW_C"/>
</dbReference>
<evidence type="ECO:0000313" key="3">
    <source>
        <dbReference type="EMBL" id="PRD69445.1"/>
    </source>
</evidence>
<feature type="domain" description="Type 4 fimbrial biogenesis protein PilX N-terminal" evidence="2">
    <location>
        <begin position="15"/>
        <end position="64"/>
    </location>
</feature>
<protein>
    <recommendedName>
        <fullName evidence="5">Pilus assembly protein PilX</fullName>
    </recommendedName>
</protein>
<comment type="caution">
    <text evidence="3">The sequence shown here is derived from an EMBL/GenBank/DDBJ whole genome shotgun (WGS) entry which is preliminary data.</text>
</comment>
<feature type="domain" description="PilX/PilW C-terminal" evidence="1">
    <location>
        <begin position="113"/>
        <end position="208"/>
    </location>
</feature>
<organism evidence="3 4">
    <name type="scientific">Malikia spinosa</name>
    <dbReference type="NCBI Taxonomy" id="86180"/>
    <lineage>
        <taxon>Bacteria</taxon>
        <taxon>Pseudomonadati</taxon>
        <taxon>Pseudomonadota</taxon>
        <taxon>Betaproteobacteria</taxon>
        <taxon>Burkholderiales</taxon>
        <taxon>Comamonadaceae</taxon>
        <taxon>Malikia</taxon>
    </lineage>
</organism>
<dbReference type="EMBL" id="PVLR01000015">
    <property type="protein sequence ID" value="PRD69445.1"/>
    <property type="molecule type" value="Genomic_DNA"/>
</dbReference>
<dbReference type="AlphaFoldDB" id="A0A2S9KGD5"/>
<dbReference type="InterPro" id="IPR025746">
    <property type="entry name" value="PilX_N_dom"/>
</dbReference>
<dbReference type="OrthoDB" id="5405962at2"/>
<dbReference type="Proteomes" id="UP000238326">
    <property type="component" value="Unassembled WGS sequence"/>
</dbReference>
<accession>A0A2S9KGD5</accession>
<proteinExistence type="predicted"/>
<dbReference type="Pfam" id="PF13681">
    <property type="entry name" value="PilX"/>
    <property type="match status" value="1"/>
</dbReference>
<evidence type="ECO:0000259" key="2">
    <source>
        <dbReference type="Pfam" id="PF14341"/>
    </source>
</evidence>